<dbReference type="GO" id="GO:0005829">
    <property type="term" value="C:cytosol"/>
    <property type="evidence" value="ECO:0007669"/>
    <property type="project" value="TreeGrafter"/>
</dbReference>
<accession>A0A8H8DGT1</accession>
<dbReference type="OrthoDB" id="10267175at2759"/>
<evidence type="ECO:0000259" key="2">
    <source>
        <dbReference type="Pfam" id="PF00456"/>
    </source>
</evidence>
<protein>
    <submittedName>
        <fullName evidence="3">Transketolase, thiamine diphosphate binding domain-containing protein</fullName>
    </submittedName>
</protein>
<evidence type="ECO:0000313" key="4">
    <source>
        <dbReference type="Proteomes" id="UP000673691"/>
    </source>
</evidence>
<dbReference type="Gene3D" id="3.40.50.970">
    <property type="match status" value="1"/>
</dbReference>
<feature type="compositionally biased region" description="Basic residues" evidence="1">
    <location>
        <begin position="15"/>
        <end position="25"/>
    </location>
</feature>
<dbReference type="InterPro" id="IPR033247">
    <property type="entry name" value="Transketolase_fam"/>
</dbReference>
<reference evidence="3 4" key="1">
    <citation type="journal article" name="Sci. Rep.">
        <title>Genome-scale phylogenetic analyses confirm Olpidium as the closest living zoosporic fungus to the non-flagellated, terrestrial fungi.</title>
        <authorList>
            <person name="Chang Y."/>
            <person name="Rochon D."/>
            <person name="Sekimoto S."/>
            <person name="Wang Y."/>
            <person name="Chovatia M."/>
            <person name="Sandor L."/>
            <person name="Salamov A."/>
            <person name="Grigoriev I.V."/>
            <person name="Stajich J.E."/>
            <person name="Spatafora J.W."/>
        </authorList>
    </citation>
    <scope>NUCLEOTIDE SEQUENCE [LARGE SCALE GENOMIC DNA]</scope>
    <source>
        <strain evidence="3">S191</strain>
    </source>
</reference>
<comment type="caution">
    <text evidence="3">The sequence shown here is derived from an EMBL/GenBank/DDBJ whole genome shotgun (WGS) entry which is preliminary data.</text>
</comment>
<dbReference type="InterPro" id="IPR005474">
    <property type="entry name" value="Transketolase_N"/>
</dbReference>
<sequence length="283" mass="31038">MTNTEREPDAAAARASRRAPHRAPHPRPERIPTHLRSDGLRADGPRSLLAVLAVQPGQLELGTAHTAALERPVSSADVLEFTARPFFSSFFSFALRLTRFLPDLRLLLRLQVNRDRFVLSNGHACALQYSILHLLGYNLSIDDLKQFRQCDYTDGIEVSTGPLGQGFANAVGIAVAAKHMASRFNKPDLELLDSNVYVIAGDGCMQEGVASEAASLAGSERRPVKLNFCSTDLAFSEDVGKRFEAYGWKVLNVNGGDHDVEAVAKAVEEAKRSTDRPTLIKIW</sequence>
<proteinExistence type="predicted"/>
<dbReference type="Proteomes" id="UP000673691">
    <property type="component" value="Unassembled WGS sequence"/>
</dbReference>
<dbReference type="AlphaFoldDB" id="A0A8H8DGT1"/>
<gene>
    <name evidence="3" type="ORF">BJ554DRAFT_1825</name>
</gene>
<feature type="region of interest" description="Disordered" evidence="1">
    <location>
        <begin position="1"/>
        <end position="39"/>
    </location>
</feature>
<feature type="compositionally biased region" description="Basic and acidic residues" evidence="1">
    <location>
        <begin position="26"/>
        <end position="39"/>
    </location>
</feature>
<name>A0A8H8DGT1_9FUNG</name>
<dbReference type="SUPFAM" id="SSF52518">
    <property type="entry name" value="Thiamin diphosphate-binding fold (THDP-binding)"/>
    <property type="match status" value="1"/>
</dbReference>
<evidence type="ECO:0000256" key="1">
    <source>
        <dbReference type="SAM" id="MobiDB-lite"/>
    </source>
</evidence>
<feature type="domain" description="Transketolase N-terminal" evidence="2">
    <location>
        <begin position="112"/>
        <end position="282"/>
    </location>
</feature>
<evidence type="ECO:0000313" key="3">
    <source>
        <dbReference type="EMBL" id="KAG5458034.1"/>
    </source>
</evidence>
<dbReference type="PANTHER" id="PTHR43522:SF2">
    <property type="entry name" value="TRANSKETOLASE 1-RELATED"/>
    <property type="match status" value="1"/>
</dbReference>
<organism evidence="3 4">
    <name type="scientific">Olpidium bornovanus</name>
    <dbReference type="NCBI Taxonomy" id="278681"/>
    <lineage>
        <taxon>Eukaryota</taxon>
        <taxon>Fungi</taxon>
        <taxon>Fungi incertae sedis</taxon>
        <taxon>Olpidiomycota</taxon>
        <taxon>Olpidiomycotina</taxon>
        <taxon>Olpidiomycetes</taxon>
        <taxon>Olpidiales</taxon>
        <taxon>Olpidiaceae</taxon>
        <taxon>Olpidium</taxon>
    </lineage>
</organism>
<dbReference type="EMBL" id="JAEFCI010009082">
    <property type="protein sequence ID" value="KAG5458034.1"/>
    <property type="molecule type" value="Genomic_DNA"/>
</dbReference>
<dbReference type="GO" id="GO:0005634">
    <property type="term" value="C:nucleus"/>
    <property type="evidence" value="ECO:0007669"/>
    <property type="project" value="TreeGrafter"/>
</dbReference>
<dbReference type="GO" id="GO:0004802">
    <property type="term" value="F:transketolase activity"/>
    <property type="evidence" value="ECO:0007669"/>
    <property type="project" value="TreeGrafter"/>
</dbReference>
<keyword evidence="4" id="KW-1185">Reference proteome</keyword>
<dbReference type="Pfam" id="PF00456">
    <property type="entry name" value="Transketolase_N"/>
    <property type="match status" value="1"/>
</dbReference>
<dbReference type="GO" id="GO:0006098">
    <property type="term" value="P:pentose-phosphate shunt"/>
    <property type="evidence" value="ECO:0007669"/>
    <property type="project" value="TreeGrafter"/>
</dbReference>
<dbReference type="InterPro" id="IPR029061">
    <property type="entry name" value="THDP-binding"/>
</dbReference>
<dbReference type="PANTHER" id="PTHR43522">
    <property type="entry name" value="TRANSKETOLASE"/>
    <property type="match status" value="1"/>
</dbReference>